<evidence type="ECO:0000313" key="3">
    <source>
        <dbReference type="EMBL" id="ASU81380.1"/>
    </source>
</evidence>
<keyword evidence="4" id="KW-1185">Reference proteome</keyword>
<keyword evidence="2" id="KW-0812">Transmembrane</keyword>
<reference evidence="3 4" key="1">
    <citation type="submission" date="2017-08" db="EMBL/GenBank/DDBJ databases">
        <title>The complete genome sequence of Nocardiopsis gilva YIM 90087.</title>
        <authorList>
            <person name="Yin M."/>
            <person name="Tang S."/>
        </authorList>
    </citation>
    <scope>NUCLEOTIDE SEQUENCE [LARGE SCALE GENOMIC DNA]</scope>
    <source>
        <strain evidence="3 4">YIM 90087</strain>
    </source>
</reference>
<evidence type="ECO:0000256" key="2">
    <source>
        <dbReference type="SAM" id="Phobius"/>
    </source>
</evidence>
<keyword evidence="2" id="KW-0472">Membrane</keyword>
<proteinExistence type="predicted"/>
<dbReference type="Proteomes" id="UP000215005">
    <property type="component" value="Chromosome"/>
</dbReference>
<evidence type="ECO:0000313" key="4">
    <source>
        <dbReference type="Proteomes" id="UP000215005"/>
    </source>
</evidence>
<keyword evidence="2" id="KW-1133">Transmembrane helix</keyword>
<protein>
    <submittedName>
        <fullName evidence="3">Uncharacterized protein</fullName>
    </submittedName>
</protein>
<evidence type="ECO:0000256" key="1">
    <source>
        <dbReference type="SAM" id="MobiDB-lite"/>
    </source>
</evidence>
<feature type="compositionally biased region" description="Pro residues" evidence="1">
    <location>
        <begin position="15"/>
        <end position="26"/>
    </location>
</feature>
<gene>
    <name evidence="3" type="ORF">CDO52_00010</name>
</gene>
<feature type="transmembrane region" description="Helical" evidence="2">
    <location>
        <begin position="50"/>
        <end position="70"/>
    </location>
</feature>
<sequence length="85" mass="10425">MYQDPRYHQGQWQPPQHPQYPPPYQQPQPRMVKRVEKRRGLGGLANSTHLLLTVLTCGFWLLVWIPWWIVRMVIPRKRVTREYYR</sequence>
<organism evidence="3 4">
    <name type="scientific">Nocardiopsis gilva YIM 90087</name>
    <dbReference type="NCBI Taxonomy" id="1235441"/>
    <lineage>
        <taxon>Bacteria</taxon>
        <taxon>Bacillati</taxon>
        <taxon>Actinomycetota</taxon>
        <taxon>Actinomycetes</taxon>
        <taxon>Streptosporangiales</taxon>
        <taxon>Nocardiopsidaceae</taxon>
        <taxon>Nocardiopsis</taxon>
    </lineage>
</organism>
<dbReference type="RefSeq" id="WP_094932145.1">
    <property type="nucleotide sequence ID" value="NZ_CP022753.1"/>
</dbReference>
<dbReference type="AlphaFoldDB" id="A0A223RZR1"/>
<dbReference type="EMBL" id="CP022753">
    <property type="protein sequence ID" value="ASU81380.1"/>
    <property type="molecule type" value="Genomic_DNA"/>
</dbReference>
<dbReference type="KEGG" id="ngv:CDO52_00010"/>
<dbReference type="OrthoDB" id="5184981at2"/>
<accession>A0A223RZR1</accession>
<name>A0A223RZR1_9ACTN</name>
<feature type="region of interest" description="Disordered" evidence="1">
    <location>
        <begin position="1"/>
        <end position="29"/>
    </location>
</feature>